<feature type="transmembrane region" description="Helical" evidence="1">
    <location>
        <begin position="43"/>
        <end position="60"/>
    </location>
</feature>
<name>A0A0K2ZWF3_9XANT</name>
<keyword evidence="1" id="KW-1133">Transmembrane helix</keyword>
<reference evidence="3" key="1">
    <citation type="submission" date="2015-07" db="EMBL/GenBank/DDBJ databases">
        <authorList>
            <person name="Wibberg D."/>
        </authorList>
    </citation>
    <scope>NUCLEOTIDE SEQUENCE [LARGE SCALE GENOMIC DNA]</scope>
</reference>
<dbReference type="RefSeq" id="WP_053836010.1">
    <property type="nucleotide sequence ID" value="NZ_CXOI01000050.1"/>
</dbReference>
<evidence type="ECO:0000313" key="2">
    <source>
        <dbReference type="EMBL" id="CTP90131.1"/>
    </source>
</evidence>
<feature type="transmembrane region" description="Helical" evidence="1">
    <location>
        <begin position="72"/>
        <end position="99"/>
    </location>
</feature>
<keyword evidence="3" id="KW-1185">Reference proteome</keyword>
<dbReference type="EMBL" id="CXOI01000050">
    <property type="protein sequence ID" value="CTP90131.1"/>
    <property type="molecule type" value="Genomic_DNA"/>
</dbReference>
<dbReference type="AlphaFoldDB" id="A0A0K2ZWF3"/>
<accession>A0A0K2ZWF3</accession>
<sequence length="152" mass="16696">MRPQAEFIALSAGAGGAAIALATLADQAGTSLPWQWTDSLKWLAPALIAAGAGAWLAWRWQRRWPAGRAGAMALRTVLLGACSYVPALTLYLAVVFVASADARQRSLNWELFPLAFLFGCLPWLWAALPFSMIEFFLCRRYLRRTRVLVGSP</sequence>
<organism evidence="2 3">
    <name type="scientific">Xanthomonas graminis pv. arrhenatheri LMG 727</name>
    <dbReference type="NCBI Taxonomy" id="1195923"/>
    <lineage>
        <taxon>Bacteria</taxon>
        <taxon>Pseudomonadati</taxon>
        <taxon>Pseudomonadota</taxon>
        <taxon>Gammaproteobacteria</taxon>
        <taxon>Lysobacterales</taxon>
        <taxon>Lysobacteraceae</taxon>
        <taxon>Xanthomonas</taxon>
        <taxon>Xanthomonas translucens group</taxon>
        <taxon>Xanthomonas graminis</taxon>
    </lineage>
</organism>
<dbReference type="Proteomes" id="UP000046187">
    <property type="component" value="Unassembled WGS sequence"/>
</dbReference>
<keyword evidence="1" id="KW-0472">Membrane</keyword>
<gene>
    <name evidence="2" type="ORF">XTALMG727_2960</name>
</gene>
<protein>
    <submittedName>
        <fullName evidence="2">Putative membrane protein</fullName>
    </submittedName>
</protein>
<evidence type="ECO:0000313" key="3">
    <source>
        <dbReference type="Proteomes" id="UP000046187"/>
    </source>
</evidence>
<feature type="transmembrane region" description="Helical" evidence="1">
    <location>
        <begin position="111"/>
        <end position="137"/>
    </location>
</feature>
<keyword evidence="1" id="KW-0812">Transmembrane</keyword>
<evidence type="ECO:0000256" key="1">
    <source>
        <dbReference type="SAM" id="Phobius"/>
    </source>
</evidence>
<proteinExistence type="predicted"/>